<keyword evidence="20" id="KW-1185">Reference proteome</keyword>
<dbReference type="InterPro" id="IPR013106">
    <property type="entry name" value="Ig_V-set"/>
</dbReference>
<dbReference type="RefSeq" id="XP_021103763.1">
    <property type="nucleotide sequence ID" value="XM_021248104.1"/>
</dbReference>
<keyword evidence="10" id="KW-1064">Adaptive immunity</keyword>
<evidence type="ECO:0000259" key="19">
    <source>
        <dbReference type="PROSITE" id="PS50835"/>
    </source>
</evidence>
<keyword evidence="7" id="KW-0677">Repeat</keyword>
<keyword evidence="12" id="KW-0564">Palmitate</keyword>
<dbReference type="PANTHER" id="PTHR11422">
    <property type="entry name" value="T-CELL SURFACE GLYCOPROTEIN CD4"/>
    <property type="match status" value="1"/>
</dbReference>
<evidence type="ECO:0000256" key="17">
    <source>
        <dbReference type="ARBA" id="ARBA00029974"/>
    </source>
</evidence>
<evidence type="ECO:0000256" key="15">
    <source>
        <dbReference type="ARBA" id="ARBA00023288"/>
    </source>
</evidence>
<keyword evidence="9 18" id="KW-1133">Transmembrane helix</keyword>
<dbReference type="Pfam" id="PF05790">
    <property type="entry name" value="C2-set"/>
    <property type="match status" value="2"/>
</dbReference>
<dbReference type="AlphaFoldDB" id="A0AAX6S5K9"/>
<dbReference type="Pfam" id="PF12104">
    <property type="entry name" value="Tcell_CD4_C"/>
    <property type="match status" value="1"/>
</dbReference>
<evidence type="ECO:0000313" key="20">
    <source>
        <dbReference type="Proteomes" id="UP000694906"/>
    </source>
</evidence>
<dbReference type="GeneID" id="101716842"/>
<dbReference type="Pfam" id="PF09191">
    <property type="entry name" value="CD4-extracel"/>
    <property type="match status" value="1"/>
</dbReference>
<feature type="transmembrane region" description="Helical" evidence="18">
    <location>
        <begin position="431"/>
        <end position="456"/>
    </location>
</feature>
<reference evidence="21" key="1">
    <citation type="submission" date="2025-08" db="UniProtKB">
        <authorList>
            <consortium name="RefSeq"/>
        </authorList>
    </citation>
    <scope>IDENTIFICATION</scope>
</reference>
<keyword evidence="14" id="KW-0325">Glycoprotein</keyword>
<evidence type="ECO:0000256" key="6">
    <source>
        <dbReference type="ARBA" id="ARBA00022729"/>
    </source>
</evidence>
<evidence type="ECO:0000256" key="11">
    <source>
        <dbReference type="ARBA" id="ARBA00023136"/>
    </source>
</evidence>
<dbReference type="SMART" id="SM00409">
    <property type="entry name" value="IG"/>
    <property type="match status" value="3"/>
</dbReference>
<dbReference type="InterPro" id="IPR003599">
    <property type="entry name" value="Ig_sub"/>
</dbReference>
<keyword evidence="15" id="KW-0449">Lipoprotein</keyword>
<proteinExistence type="predicted"/>
<dbReference type="PANTHER" id="PTHR11422:SF0">
    <property type="entry name" value="T-CELL SURFACE GLYCOPROTEIN CD4"/>
    <property type="match status" value="1"/>
</dbReference>
<keyword evidence="16" id="KW-0393">Immunoglobulin domain</keyword>
<evidence type="ECO:0000256" key="18">
    <source>
        <dbReference type="SAM" id="Phobius"/>
    </source>
</evidence>
<evidence type="ECO:0000313" key="21">
    <source>
        <dbReference type="RefSeq" id="XP_021103763.1"/>
    </source>
</evidence>
<keyword evidence="4" id="KW-0597">Phosphoprotein</keyword>
<dbReference type="GO" id="GO:0002684">
    <property type="term" value="P:positive regulation of immune system process"/>
    <property type="evidence" value="ECO:0007669"/>
    <property type="project" value="UniProtKB-ARBA"/>
</dbReference>
<keyword evidence="5 18" id="KW-0812">Transmembrane</keyword>
<evidence type="ECO:0000256" key="8">
    <source>
        <dbReference type="ARBA" id="ARBA00022859"/>
    </source>
</evidence>
<keyword evidence="3" id="KW-1003">Cell membrane</keyword>
<evidence type="ECO:0000256" key="3">
    <source>
        <dbReference type="ARBA" id="ARBA00022475"/>
    </source>
</evidence>
<dbReference type="GO" id="GO:0007155">
    <property type="term" value="P:cell adhesion"/>
    <property type="evidence" value="ECO:0007669"/>
    <property type="project" value="InterPro"/>
</dbReference>
<dbReference type="FunFam" id="1.20.5.900:FF:000001">
    <property type="entry name" value="T-cell surface glycoprotein CD4"/>
    <property type="match status" value="1"/>
</dbReference>
<dbReference type="InterPro" id="IPR013783">
    <property type="entry name" value="Ig-like_fold"/>
</dbReference>
<evidence type="ECO:0000256" key="7">
    <source>
        <dbReference type="ARBA" id="ARBA00022737"/>
    </source>
</evidence>
<dbReference type="InterPro" id="IPR015274">
    <property type="entry name" value="CD4-extracel"/>
</dbReference>
<gene>
    <name evidence="21" type="primary">Cd4</name>
</gene>
<dbReference type="SMART" id="SM00406">
    <property type="entry name" value="IGv"/>
    <property type="match status" value="1"/>
</dbReference>
<dbReference type="Proteomes" id="UP000694906">
    <property type="component" value="Unplaced"/>
</dbReference>
<feature type="domain" description="Ig-like" evidence="19">
    <location>
        <begin position="358"/>
        <end position="420"/>
    </location>
</feature>
<dbReference type="GO" id="GO:0002250">
    <property type="term" value="P:adaptive immune response"/>
    <property type="evidence" value="ECO:0007669"/>
    <property type="project" value="UniProtKB-KW"/>
</dbReference>
<sequence length="492" mass="54517">MSAGDFDEGRTRIPSPAWGRSRDWVCRVKVQALACLSKATMKAGLCSRLLLLLLPMVVSQGKEVVLGKEGGTVELPCMVPEKQKMDFSWKFPNELKILGTQRTYLTRGKTHLRDRINSRSSQWDQGSFPLIIQKLEVKDSGTYICDVAAKKMVVELLVFRLIASSGTRLLQGQTLTLALEGPPGSNPSVQFTGPSGQVTSGKKAISVPKLGFQDSGTWKCTVSQDQKQLQWDINVLVLGFLKSPRTAYKKEGEALELSFPLTFDDEAHLGELSWRADRASSSQVWISFSVENRKVSVQMAALDPQLQMAEKTPLRLILSEALLQHAGSGNLTLTLAGDLKLHQEVNLVVMRVSQHQNSLVCEVLGPTSPTLELSWKLSNQKPQVSAKKKQVQVSSPETGTWWCLLRDGNKVLLESEVEVVSAGLHQDQSTLLAVVLGSTTGFVLLTGLCIFCCVRCRHRQRRAARMSQIKRLLSEKKTCQCPHRLQKTRNIT</sequence>
<evidence type="ECO:0000256" key="5">
    <source>
        <dbReference type="ARBA" id="ARBA00022692"/>
    </source>
</evidence>
<dbReference type="InterPro" id="IPR007110">
    <property type="entry name" value="Ig-like_dom"/>
</dbReference>
<feature type="domain" description="Ig-like" evidence="19">
    <location>
        <begin position="55"/>
        <end position="155"/>
    </location>
</feature>
<dbReference type="GO" id="GO:0009897">
    <property type="term" value="C:external side of plasma membrane"/>
    <property type="evidence" value="ECO:0007669"/>
    <property type="project" value="UniProtKB-ARBA"/>
</dbReference>
<comment type="subcellular location">
    <subcellularLocation>
        <location evidence="1">Cell membrane</location>
        <topology evidence="1">Single-pass type I membrane protein</topology>
    </subcellularLocation>
</comment>
<dbReference type="FunFam" id="2.60.40.10:FF:001253">
    <property type="entry name" value="T-cell surface glycoprotein CD4"/>
    <property type="match status" value="1"/>
</dbReference>
<dbReference type="InterPro" id="IPR036179">
    <property type="entry name" value="Ig-like_dom_sf"/>
</dbReference>
<dbReference type="GO" id="GO:0015026">
    <property type="term" value="F:coreceptor activity"/>
    <property type="evidence" value="ECO:0007669"/>
    <property type="project" value="InterPro"/>
</dbReference>
<evidence type="ECO:0000256" key="2">
    <source>
        <dbReference type="ARBA" id="ARBA00016522"/>
    </source>
</evidence>
<evidence type="ECO:0000256" key="16">
    <source>
        <dbReference type="ARBA" id="ARBA00023319"/>
    </source>
</evidence>
<evidence type="ECO:0000256" key="1">
    <source>
        <dbReference type="ARBA" id="ARBA00004251"/>
    </source>
</evidence>
<keyword evidence="13" id="KW-1015">Disulfide bond</keyword>
<accession>A0AAX6S5K9</accession>
<evidence type="ECO:0000256" key="13">
    <source>
        <dbReference type="ARBA" id="ARBA00023157"/>
    </source>
</evidence>
<evidence type="ECO:0000256" key="4">
    <source>
        <dbReference type="ARBA" id="ARBA00022553"/>
    </source>
</evidence>
<dbReference type="FunFam" id="2.60.40.10:FF:001105">
    <property type="entry name" value="T-cell surface glycoprotein CD4"/>
    <property type="match status" value="1"/>
</dbReference>
<dbReference type="PRINTS" id="PR00692">
    <property type="entry name" value="CD4TCANTIGEN"/>
</dbReference>
<dbReference type="InterPro" id="IPR021963">
    <property type="entry name" value="Tcell_CD4_Cterm"/>
</dbReference>
<dbReference type="Gene3D" id="2.60.40.10">
    <property type="entry name" value="Immunoglobulins"/>
    <property type="match status" value="4"/>
</dbReference>
<dbReference type="CDD" id="cd22570">
    <property type="entry name" value="CD4_CD"/>
    <property type="match status" value="1"/>
</dbReference>
<keyword evidence="6" id="KW-0732">Signal</keyword>
<dbReference type="InterPro" id="IPR000973">
    <property type="entry name" value="CD4"/>
</dbReference>
<evidence type="ECO:0000256" key="12">
    <source>
        <dbReference type="ARBA" id="ARBA00023139"/>
    </source>
</evidence>
<keyword evidence="8" id="KW-0391">Immunity</keyword>
<dbReference type="SUPFAM" id="SSF48726">
    <property type="entry name" value="Immunoglobulin"/>
    <property type="match status" value="4"/>
</dbReference>
<dbReference type="InterPro" id="IPR008424">
    <property type="entry name" value="Ig_C2-set"/>
</dbReference>
<dbReference type="GO" id="GO:0051240">
    <property type="term" value="P:positive regulation of multicellular organismal process"/>
    <property type="evidence" value="ECO:0007669"/>
    <property type="project" value="UniProtKB-ARBA"/>
</dbReference>
<dbReference type="CTD" id="920"/>
<dbReference type="Pfam" id="PF07686">
    <property type="entry name" value="V-set"/>
    <property type="match status" value="1"/>
</dbReference>
<organism evidence="20 21">
    <name type="scientific">Heterocephalus glaber</name>
    <name type="common">Naked mole rat</name>
    <dbReference type="NCBI Taxonomy" id="10181"/>
    <lineage>
        <taxon>Eukaryota</taxon>
        <taxon>Metazoa</taxon>
        <taxon>Chordata</taxon>
        <taxon>Craniata</taxon>
        <taxon>Vertebrata</taxon>
        <taxon>Euteleostomi</taxon>
        <taxon>Mammalia</taxon>
        <taxon>Eutheria</taxon>
        <taxon>Euarchontoglires</taxon>
        <taxon>Glires</taxon>
        <taxon>Rodentia</taxon>
        <taxon>Hystricomorpha</taxon>
        <taxon>Bathyergidae</taxon>
        <taxon>Heterocephalus</taxon>
    </lineage>
</organism>
<dbReference type="Gene3D" id="1.20.5.900">
    <property type="entry name" value="transmembrane domain of human cd4"/>
    <property type="match status" value="1"/>
</dbReference>
<evidence type="ECO:0000256" key="9">
    <source>
        <dbReference type="ARBA" id="ARBA00022989"/>
    </source>
</evidence>
<protein>
    <recommendedName>
        <fullName evidence="2">T-cell surface glycoprotein CD4</fullName>
    </recommendedName>
    <alternativeName>
        <fullName evidence="17">T-cell surface antigen T4/Leu-3</fullName>
    </alternativeName>
</protein>
<dbReference type="PROSITE" id="PS50835">
    <property type="entry name" value="IG_LIKE"/>
    <property type="match status" value="2"/>
</dbReference>
<name>A0AAX6S5K9_HETGA</name>
<evidence type="ECO:0000256" key="10">
    <source>
        <dbReference type="ARBA" id="ARBA00023130"/>
    </source>
</evidence>
<dbReference type="FunFam" id="2.60.40.10:FF:001221">
    <property type="entry name" value="T-cell surface glycoprotein CD4"/>
    <property type="match status" value="1"/>
</dbReference>
<keyword evidence="11 18" id="KW-0472">Membrane</keyword>
<evidence type="ECO:0000256" key="14">
    <source>
        <dbReference type="ARBA" id="ARBA00023180"/>
    </source>
</evidence>
<dbReference type="GO" id="GO:0050863">
    <property type="term" value="P:regulation of T cell activation"/>
    <property type="evidence" value="ECO:0007669"/>
    <property type="project" value="UniProtKB-ARBA"/>
</dbReference>